<dbReference type="EMBL" id="CP104778">
    <property type="protein sequence ID" value="WPC21129.1"/>
    <property type="molecule type" value="Genomic_DNA"/>
</dbReference>
<sequence length="136" mass="15762">MNKKAGFTLIEVLASLVVLGMIYQLISFGSRLMNVSISQQSNSANWQLLVSELESAKHGFKYKSSKNNYVYLDSVTENKVYKLEKYQDELRFSPGYVPLIVHVEIVNFDYQEPFLKLQIKFKNGEIKKENVYIPKK</sequence>
<proteinExistence type="predicted"/>
<keyword evidence="3" id="KW-0472">Membrane</keyword>
<dbReference type="InterPro" id="IPR016977">
    <property type="entry name" value="ComGF"/>
</dbReference>
<evidence type="ECO:0000256" key="1">
    <source>
        <dbReference type="ARBA" id="ARBA00004241"/>
    </source>
</evidence>
<dbReference type="Pfam" id="PF15980">
    <property type="entry name" value="ComGF"/>
    <property type="match status" value="1"/>
</dbReference>
<dbReference type="RefSeq" id="WP_063697880.1">
    <property type="nucleotide sequence ID" value="NZ_BBIM01000033.1"/>
</dbReference>
<evidence type="ECO:0000256" key="3">
    <source>
        <dbReference type="SAM" id="Phobius"/>
    </source>
</evidence>
<organism evidence="4 5">
    <name type="scientific">Pediococcus inopinatus</name>
    <dbReference type="NCBI Taxonomy" id="114090"/>
    <lineage>
        <taxon>Bacteria</taxon>
        <taxon>Bacillati</taxon>
        <taxon>Bacillota</taxon>
        <taxon>Bacilli</taxon>
        <taxon>Lactobacillales</taxon>
        <taxon>Lactobacillaceae</taxon>
        <taxon>Pediococcus</taxon>
    </lineage>
</organism>
<dbReference type="InterPro" id="IPR012902">
    <property type="entry name" value="N_methyl_site"/>
</dbReference>
<accession>A0ABZ0Q2F7</accession>
<dbReference type="Pfam" id="PF07963">
    <property type="entry name" value="N_methyl"/>
    <property type="match status" value="1"/>
</dbReference>
<gene>
    <name evidence="4" type="ORF">N6G96_07550</name>
</gene>
<name>A0ABZ0Q2F7_9LACO</name>
<feature type="transmembrane region" description="Helical" evidence="3">
    <location>
        <begin position="6"/>
        <end position="26"/>
    </location>
</feature>
<evidence type="ECO:0000256" key="2">
    <source>
        <dbReference type="ARBA" id="ARBA00023287"/>
    </source>
</evidence>
<keyword evidence="3" id="KW-1133">Transmembrane helix</keyword>
<reference evidence="5" key="1">
    <citation type="submission" date="2024-06" db="EMBL/GenBank/DDBJ databases">
        <authorList>
            <person name="Chang H.C."/>
            <person name="Mun S.Y."/>
        </authorList>
    </citation>
    <scope>NUCLEOTIDE SEQUENCE [LARGE SCALE GENOMIC DNA]</scope>
    <source>
        <strain evidence="5">KT1</strain>
    </source>
</reference>
<keyword evidence="2" id="KW-0178">Competence</keyword>
<dbReference type="NCBIfam" id="TIGR02532">
    <property type="entry name" value="IV_pilin_GFxxxE"/>
    <property type="match status" value="1"/>
</dbReference>
<keyword evidence="5" id="KW-1185">Reference proteome</keyword>
<dbReference type="Proteomes" id="UP001302696">
    <property type="component" value="Chromosome"/>
</dbReference>
<keyword evidence="3" id="KW-0812">Transmembrane</keyword>
<comment type="subcellular location">
    <subcellularLocation>
        <location evidence="1">Cell surface</location>
    </subcellularLocation>
</comment>
<evidence type="ECO:0000313" key="5">
    <source>
        <dbReference type="Proteomes" id="UP001302696"/>
    </source>
</evidence>
<evidence type="ECO:0000313" key="4">
    <source>
        <dbReference type="EMBL" id="WPC21129.1"/>
    </source>
</evidence>
<protein>
    <submittedName>
        <fullName evidence="4">Prepilin-type N-terminal cleavage/methylation domain-containing protein</fullName>
    </submittedName>
</protein>